<comment type="caution">
    <text evidence="1">The sequence shown here is derived from an EMBL/GenBank/DDBJ whole genome shotgun (WGS) entry which is preliminary data.</text>
</comment>
<name>A0A0R3M4U1_9BRAD</name>
<proteinExistence type="predicted"/>
<dbReference type="InterPro" id="IPR052572">
    <property type="entry name" value="UPF0153_domain"/>
</dbReference>
<evidence type="ECO:0000313" key="1">
    <source>
        <dbReference type="EMBL" id="KRR14939.1"/>
    </source>
</evidence>
<evidence type="ECO:0000313" key="2">
    <source>
        <dbReference type="Proteomes" id="UP000051913"/>
    </source>
</evidence>
<reference evidence="1 2" key="1">
    <citation type="submission" date="2014-03" db="EMBL/GenBank/DDBJ databases">
        <title>Bradyrhizobium valentinum sp. nov., isolated from effective nodules of Lupinus mariae-josephae, a lupine endemic of basic-lime soils in Eastern Spain.</title>
        <authorList>
            <person name="Duran D."/>
            <person name="Rey L."/>
            <person name="Navarro A."/>
            <person name="Busquets A."/>
            <person name="Imperial J."/>
            <person name="Ruiz-Argueso T."/>
        </authorList>
    </citation>
    <scope>NUCLEOTIDE SEQUENCE [LARGE SCALE GENOMIC DNA]</scope>
    <source>
        <strain evidence="1 2">LmjM3</strain>
    </source>
</reference>
<keyword evidence="2" id="KW-1185">Reference proteome</keyword>
<organism evidence="1 2">
    <name type="scientific">Bradyrhizobium valentinum</name>
    <dbReference type="NCBI Taxonomy" id="1518501"/>
    <lineage>
        <taxon>Bacteria</taxon>
        <taxon>Pseudomonadati</taxon>
        <taxon>Pseudomonadota</taxon>
        <taxon>Alphaproteobacteria</taxon>
        <taxon>Hyphomicrobiales</taxon>
        <taxon>Nitrobacteraceae</taxon>
        <taxon>Bradyrhizobium</taxon>
    </lineage>
</organism>
<gene>
    <name evidence="1" type="ORF">CP49_41285</name>
</gene>
<dbReference type="PANTHER" id="PTHR36931:SF1">
    <property type="entry name" value="UPF0153 PROTEIN YEIW"/>
    <property type="match status" value="1"/>
</dbReference>
<dbReference type="Proteomes" id="UP000051913">
    <property type="component" value="Unassembled WGS sequence"/>
</dbReference>
<protein>
    <submittedName>
        <fullName evidence="1">Uncharacterized protein</fullName>
    </submittedName>
</protein>
<dbReference type="EMBL" id="LLXX01000002">
    <property type="protein sequence ID" value="KRR14939.1"/>
    <property type="molecule type" value="Genomic_DNA"/>
</dbReference>
<accession>A0A0R3M4U1</accession>
<dbReference type="AlphaFoldDB" id="A0A0R3M4U1"/>
<sequence>MTSASDKSAQVIEGRECGECSLCCKVMRVEEIAKHPGTWCKDCALGKGRCKIYVTRPAACRDFLCSWLLQAELGPEWFPASAKLTLQAEPTRLSVWVDPAFPSRWCEEPYYSQIRTWARLAVGEQQVLIFTGKKVTAVLPNKEVDLGEAEADDHIMVGELNVPPGHLPDWDAYIVKAADVPPEDRDKWVIKGPH</sequence>
<dbReference type="PANTHER" id="PTHR36931">
    <property type="entry name" value="UPF0153 PROTEIN YEIW"/>
    <property type="match status" value="1"/>
</dbReference>